<dbReference type="Pfam" id="PF25917">
    <property type="entry name" value="BSH_RND"/>
    <property type="match status" value="1"/>
</dbReference>
<dbReference type="InterPro" id="IPR058792">
    <property type="entry name" value="Beta-barrel_RND_2"/>
</dbReference>
<sequence>MGQWKDENRMVNRSRRNSLTLLGLALLCMAIIAGCSAKPANKQAALPDNSVKMVKVAKIAKQKIADPVEQVADVLPSASVNVVTKVGADVLEVVKQRGDRVKQGDPIIKLDPTDMQLQRDKAASAVSSAQEALTKAAQDLDNSKQEMQNSVTKLEQALILSAKNLNKTKNDYDLGQASKTQLDQAQNAYDNAKSDLDLLKQKQITLDSTDSLSALKAQLETSRISLDQLDRSLSFHEVTAPIGGVLTDLPVEKGMTLPAGFQVGVIQQLDPVKIRAYLTPSAAQLVRGKTELSFSIPGSSDKMKGRISYLSDVMSMQTKSYELDLSVPNPDLKLTSGMKVQVELSDNSQDVVVTVPSLSIVREEGNTYVFVLVNDHVEKRKVELGRVNDLNQEVLSGVKEGELLVVSGQNRLKDREKVQISN</sequence>
<dbReference type="Proteomes" id="UP001310386">
    <property type="component" value="Unassembled WGS sequence"/>
</dbReference>
<dbReference type="Gene3D" id="2.40.30.170">
    <property type="match status" value="1"/>
</dbReference>
<dbReference type="EMBL" id="JAYJLD010000018">
    <property type="protein sequence ID" value="MEB3102544.1"/>
    <property type="molecule type" value="Genomic_DNA"/>
</dbReference>
<accession>A0ABU5ZJ46</accession>
<dbReference type="Gene3D" id="2.40.420.20">
    <property type="match status" value="1"/>
</dbReference>
<name>A0ABU5ZJ46_9BACL</name>
<feature type="domain" description="Multidrug resistance protein MdtA-like barrel-sandwich hybrid" evidence="3">
    <location>
        <begin position="80"/>
        <end position="263"/>
    </location>
</feature>
<dbReference type="PANTHER" id="PTHR30469:SF33">
    <property type="entry name" value="SLR1207 PROTEIN"/>
    <property type="match status" value="1"/>
</dbReference>
<gene>
    <name evidence="6" type="ORF">VF724_12810</name>
</gene>
<evidence type="ECO:0000259" key="3">
    <source>
        <dbReference type="Pfam" id="PF25917"/>
    </source>
</evidence>
<dbReference type="RefSeq" id="WP_371754665.1">
    <property type="nucleotide sequence ID" value="NZ_JAYJLD010000018.1"/>
</dbReference>
<feature type="coiled-coil region" evidence="2">
    <location>
        <begin position="126"/>
        <end position="157"/>
    </location>
</feature>
<evidence type="ECO:0000313" key="7">
    <source>
        <dbReference type="Proteomes" id="UP001310386"/>
    </source>
</evidence>
<feature type="domain" description="YknX-like C-terminal permuted SH3-like" evidence="5">
    <location>
        <begin position="352"/>
        <end position="419"/>
    </location>
</feature>
<evidence type="ECO:0000259" key="5">
    <source>
        <dbReference type="Pfam" id="PF25989"/>
    </source>
</evidence>
<dbReference type="SUPFAM" id="SSF111369">
    <property type="entry name" value="HlyD-like secretion proteins"/>
    <property type="match status" value="2"/>
</dbReference>
<comment type="similarity">
    <text evidence="1">Belongs to the membrane fusion protein (MFP) (TC 8.A.1) family.</text>
</comment>
<keyword evidence="7" id="KW-1185">Reference proteome</keyword>
<dbReference type="NCBIfam" id="TIGR01730">
    <property type="entry name" value="RND_mfp"/>
    <property type="match status" value="1"/>
</dbReference>
<keyword evidence="2" id="KW-0175">Coiled coil</keyword>
<feature type="domain" description="CusB-like beta-barrel" evidence="4">
    <location>
        <begin position="278"/>
        <end position="347"/>
    </location>
</feature>
<evidence type="ECO:0000256" key="2">
    <source>
        <dbReference type="SAM" id="Coils"/>
    </source>
</evidence>
<dbReference type="Gene3D" id="1.10.287.470">
    <property type="entry name" value="Helix hairpin bin"/>
    <property type="match status" value="1"/>
</dbReference>
<protein>
    <submittedName>
        <fullName evidence="6">Efflux RND transporter periplasmic adaptor subunit</fullName>
    </submittedName>
</protein>
<reference evidence="6" key="1">
    <citation type="submission" date="2023-12" db="EMBL/GenBank/DDBJ databases">
        <title>Fervidustalea candida gen. nov., sp. nov., a novel member of the family Paenibacillaceae isolated from a geothermal area.</title>
        <authorList>
            <person name="Li W.-J."/>
            <person name="Jiao J.-Y."/>
            <person name="Chen Y."/>
        </authorList>
    </citation>
    <scope>NUCLEOTIDE SEQUENCE</scope>
    <source>
        <strain evidence="6">SYSU GA230002</strain>
    </source>
</reference>
<dbReference type="PANTHER" id="PTHR30469">
    <property type="entry name" value="MULTIDRUG RESISTANCE PROTEIN MDTA"/>
    <property type="match status" value="1"/>
</dbReference>
<dbReference type="PROSITE" id="PS51257">
    <property type="entry name" value="PROKAR_LIPOPROTEIN"/>
    <property type="match status" value="1"/>
</dbReference>
<dbReference type="Pfam" id="PF25954">
    <property type="entry name" value="Beta-barrel_RND_2"/>
    <property type="match status" value="1"/>
</dbReference>
<dbReference type="Pfam" id="PF25989">
    <property type="entry name" value="YknX_C"/>
    <property type="match status" value="1"/>
</dbReference>
<evidence type="ECO:0000313" key="6">
    <source>
        <dbReference type="EMBL" id="MEB3102544.1"/>
    </source>
</evidence>
<comment type="caution">
    <text evidence="6">The sequence shown here is derived from an EMBL/GenBank/DDBJ whole genome shotgun (WGS) entry which is preliminary data.</text>
</comment>
<dbReference type="InterPro" id="IPR058637">
    <property type="entry name" value="YknX-like_C"/>
</dbReference>
<dbReference type="InterPro" id="IPR058625">
    <property type="entry name" value="MdtA-like_BSH"/>
</dbReference>
<organism evidence="6 7">
    <name type="scientific">Ferviditalea candida</name>
    <dbReference type="NCBI Taxonomy" id="3108399"/>
    <lineage>
        <taxon>Bacteria</taxon>
        <taxon>Bacillati</taxon>
        <taxon>Bacillota</taxon>
        <taxon>Bacilli</taxon>
        <taxon>Bacillales</taxon>
        <taxon>Paenibacillaceae</taxon>
        <taxon>Ferviditalea</taxon>
    </lineage>
</organism>
<dbReference type="InterPro" id="IPR006143">
    <property type="entry name" value="RND_pump_MFP"/>
</dbReference>
<evidence type="ECO:0000256" key="1">
    <source>
        <dbReference type="ARBA" id="ARBA00009477"/>
    </source>
</evidence>
<dbReference type="Gene3D" id="2.40.50.100">
    <property type="match status" value="1"/>
</dbReference>
<evidence type="ECO:0000259" key="4">
    <source>
        <dbReference type="Pfam" id="PF25954"/>
    </source>
</evidence>
<proteinExistence type="inferred from homology"/>